<gene>
    <name evidence="2" type="ORF">PSON_ATCC_30995.1.T0070449</name>
</gene>
<sequence>MGNQCKQCTQDLQSKTLNTQQNLQSNYKLYSFGLENSFHFEYNQINGVPQFGQQTRKLKVFLDPPKVVRKLSEESFISPQELEDSKEIFQTCENQIKQPLKRVQSEEQIELGPSPIRKRNVSETNNTRKSKKKKSLSNIAQNQRLLQWDSRIINQQLKQAKQTFKYSQTQQSQQFQNLESQNGEKNSKKKNLSNLSKKDQVRNKSQTSSNIQYQSPNIYQQYK</sequence>
<accession>A0A8S1KRL5</accession>
<evidence type="ECO:0000313" key="2">
    <source>
        <dbReference type="EMBL" id="CAD8053614.1"/>
    </source>
</evidence>
<reference evidence="2" key="1">
    <citation type="submission" date="2021-01" db="EMBL/GenBank/DDBJ databases">
        <authorList>
            <consortium name="Genoscope - CEA"/>
            <person name="William W."/>
        </authorList>
    </citation>
    <scope>NUCLEOTIDE SEQUENCE</scope>
</reference>
<proteinExistence type="predicted"/>
<dbReference type="Proteomes" id="UP000692954">
    <property type="component" value="Unassembled WGS sequence"/>
</dbReference>
<feature type="region of interest" description="Disordered" evidence="1">
    <location>
        <begin position="177"/>
        <end position="223"/>
    </location>
</feature>
<dbReference type="EMBL" id="CAJJDN010000007">
    <property type="protein sequence ID" value="CAD8053614.1"/>
    <property type="molecule type" value="Genomic_DNA"/>
</dbReference>
<comment type="caution">
    <text evidence="2">The sequence shown here is derived from an EMBL/GenBank/DDBJ whole genome shotgun (WGS) entry which is preliminary data.</text>
</comment>
<evidence type="ECO:0000313" key="3">
    <source>
        <dbReference type="Proteomes" id="UP000692954"/>
    </source>
</evidence>
<organism evidence="2 3">
    <name type="scientific">Paramecium sonneborni</name>
    <dbReference type="NCBI Taxonomy" id="65129"/>
    <lineage>
        <taxon>Eukaryota</taxon>
        <taxon>Sar</taxon>
        <taxon>Alveolata</taxon>
        <taxon>Ciliophora</taxon>
        <taxon>Intramacronucleata</taxon>
        <taxon>Oligohymenophorea</taxon>
        <taxon>Peniculida</taxon>
        <taxon>Parameciidae</taxon>
        <taxon>Paramecium</taxon>
    </lineage>
</organism>
<feature type="region of interest" description="Disordered" evidence="1">
    <location>
        <begin position="104"/>
        <end position="138"/>
    </location>
</feature>
<keyword evidence="3" id="KW-1185">Reference proteome</keyword>
<evidence type="ECO:0000256" key="1">
    <source>
        <dbReference type="SAM" id="MobiDB-lite"/>
    </source>
</evidence>
<dbReference type="AlphaFoldDB" id="A0A8S1KRL5"/>
<feature type="compositionally biased region" description="Polar residues" evidence="1">
    <location>
        <begin position="203"/>
        <end position="223"/>
    </location>
</feature>
<protein>
    <submittedName>
        <fullName evidence="2">Uncharacterized protein</fullName>
    </submittedName>
</protein>
<name>A0A8S1KRL5_9CILI</name>